<name>W4IMP6_PLAFA</name>
<dbReference type="Proteomes" id="UP000019114">
    <property type="component" value="Unassembled WGS sequence"/>
</dbReference>
<protein>
    <submittedName>
        <fullName evidence="1">Uncharacterized protein</fullName>
    </submittedName>
</protein>
<dbReference type="EMBL" id="KI926027">
    <property type="protein sequence ID" value="ETW44400.1"/>
    <property type="molecule type" value="Genomic_DNA"/>
</dbReference>
<organism evidence="1 2">
    <name type="scientific">Plasmodium falciparum NF135/5.C10</name>
    <dbReference type="NCBI Taxonomy" id="1036726"/>
    <lineage>
        <taxon>Eukaryota</taxon>
        <taxon>Sar</taxon>
        <taxon>Alveolata</taxon>
        <taxon>Apicomplexa</taxon>
        <taxon>Aconoidasida</taxon>
        <taxon>Haemosporida</taxon>
        <taxon>Plasmodiidae</taxon>
        <taxon>Plasmodium</taxon>
        <taxon>Plasmodium (Laverania)</taxon>
    </lineage>
</organism>
<evidence type="ECO:0000313" key="2">
    <source>
        <dbReference type="Proteomes" id="UP000019114"/>
    </source>
</evidence>
<evidence type="ECO:0000313" key="1">
    <source>
        <dbReference type="EMBL" id="ETW44400.1"/>
    </source>
</evidence>
<gene>
    <name evidence="1" type="ORF">PFNF135_01266</name>
</gene>
<dbReference type="AlphaFoldDB" id="W4IMP6"/>
<accession>W4IMP6</accession>
<sequence length="46" mass="5691">MYIIIKIIKCMSDKYNYIEKIVYFLFVYIITRENTTNNTNFIKRAF</sequence>
<reference evidence="1 2" key="1">
    <citation type="submission" date="2013-02" db="EMBL/GenBank/DDBJ databases">
        <title>The Genome Annotation of Plasmodium falciparum NF135/5.C10.</title>
        <authorList>
            <consortium name="The Broad Institute Genome Sequencing Platform"/>
            <consortium name="The Broad Institute Genome Sequencing Center for Infectious Disease"/>
            <person name="Neafsey D."/>
            <person name="Hoffman S."/>
            <person name="Volkman S."/>
            <person name="Rosenthal P."/>
            <person name="Walker B."/>
            <person name="Young S.K."/>
            <person name="Zeng Q."/>
            <person name="Gargeya S."/>
            <person name="Fitzgerald M."/>
            <person name="Haas B."/>
            <person name="Abouelleil A."/>
            <person name="Allen A.W."/>
            <person name="Alvarado L."/>
            <person name="Arachchi H.M."/>
            <person name="Berlin A.M."/>
            <person name="Chapman S.B."/>
            <person name="Gainer-Dewar J."/>
            <person name="Goldberg J."/>
            <person name="Griggs A."/>
            <person name="Gujja S."/>
            <person name="Hansen M."/>
            <person name="Howarth C."/>
            <person name="Imamovic A."/>
            <person name="Ireland A."/>
            <person name="Larimer J."/>
            <person name="McCowan C."/>
            <person name="Murphy C."/>
            <person name="Pearson M."/>
            <person name="Poon T.W."/>
            <person name="Priest M."/>
            <person name="Roberts A."/>
            <person name="Saif S."/>
            <person name="Shea T."/>
            <person name="Sisk P."/>
            <person name="Sykes S."/>
            <person name="Wortman J."/>
            <person name="Nusbaum C."/>
            <person name="Birren B."/>
        </authorList>
    </citation>
    <scope>NUCLEOTIDE SEQUENCE [LARGE SCALE GENOMIC DNA]</scope>
    <source>
        <strain evidence="1 2">NF135/5.C10</strain>
    </source>
</reference>
<reference evidence="1 2" key="2">
    <citation type="submission" date="2013-02" db="EMBL/GenBank/DDBJ databases">
        <title>The Genome Sequence of Plasmodium falciparum NF135/5.C10.</title>
        <authorList>
            <consortium name="The Broad Institute Genome Sequencing Platform"/>
            <consortium name="The Broad Institute Genome Sequencing Center for Infectious Disease"/>
            <person name="Neafsey D."/>
            <person name="Cheeseman I."/>
            <person name="Volkman S."/>
            <person name="Adams J."/>
            <person name="Walker B."/>
            <person name="Young S.K."/>
            <person name="Zeng Q."/>
            <person name="Gargeya S."/>
            <person name="Fitzgerald M."/>
            <person name="Haas B."/>
            <person name="Abouelleil A."/>
            <person name="Alvarado L."/>
            <person name="Arachchi H.M."/>
            <person name="Berlin A.M."/>
            <person name="Chapman S.B."/>
            <person name="Dewar J."/>
            <person name="Goldberg J."/>
            <person name="Griggs A."/>
            <person name="Gujja S."/>
            <person name="Hansen M."/>
            <person name="Howarth C."/>
            <person name="Imamovic A."/>
            <person name="Larimer J."/>
            <person name="McCowan C."/>
            <person name="Murphy C."/>
            <person name="Neiman D."/>
            <person name="Pearson M."/>
            <person name="Priest M."/>
            <person name="Roberts A."/>
            <person name="Saif S."/>
            <person name="Shea T."/>
            <person name="Sisk P."/>
            <person name="Sykes S."/>
            <person name="Wortman J."/>
            <person name="Nusbaum C."/>
            <person name="Birren B."/>
        </authorList>
    </citation>
    <scope>NUCLEOTIDE SEQUENCE [LARGE SCALE GENOMIC DNA]</scope>
    <source>
        <strain evidence="1 2">NF135/5.C10</strain>
    </source>
</reference>
<proteinExistence type="predicted"/>